<protein>
    <submittedName>
        <fullName evidence="8">RagB/SusD family nutrient uptake outer membrane protein</fullName>
    </submittedName>
</protein>
<organism evidence="8 9">
    <name type="scientific">Pinibacter soli</name>
    <dbReference type="NCBI Taxonomy" id="3044211"/>
    <lineage>
        <taxon>Bacteria</taxon>
        <taxon>Pseudomonadati</taxon>
        <taxon>Bacteroidota</taxon>
        <taxon>Chitinophagia</taxon>
        <taxon>Chitinophagales</taxon>
        <taxon>Chitinophagaceae</taxon>
        <taxon>Pinibacter</taxon>
    </lineage>
</organism>
<name>A0ABT6RFA2_9BACT</name>
<keyword evidence="3" id="KW-0732">Signal</keyword>
<feature type="domain" description="RagB/SusD" evidence="6">
    <location>
        <begin position="303"/>
        <end position="541"/>
    </location>
</feature>
<dbReference type="RefSeq" id="WP_282335261.1">
    <property type="nucleotide sequence ID" value="NZ_JASBRG010000007.1"/>
</dbReference>
<evidence type="ECO:0000256" key="4">
    <source>
        <dbReference type="ARBA" id="ARBA00023136"/>
    </source>
</evidence>
<sequence length="667" mass="73919">MNKKKLIYILSSLAILATGCSKKFLSDLKSYNQFDETIFTNEAQAQLYINNMYYNFYNTYKLPTATLAGVYDDSKTKMTEEMGGTVADRINPTKNLDGTNSNDYDAYFGVVASSVQNYPYTRIRFCNFFLEKVEELGQNLSANFKSASKGQMYFFRAIQYYDLVRTYGGVPIVLKAGQLGDSSIQVPRSTATQVFTQIIKDLDSAEALLPTRGKPGAWTDASDYGKITGAAATAMKSRVLLTAASPLFNADWDNAGSSKWQAALATSLKAETALTSQGYGLYGTSAKDWADMTKILNNTTFNPEAIMVQLMSSASTAAGAQLNNGWENSIRLSDVGGSGNGISAPKEMLDLFPLADGSRPIASGANKNYVDTFFFENRDPRFYRTFAFSGEKWPLKGNANKVVWLYRWKKDPSQTTGLYYANISTNSPAVVRKFTDTNADSTIFQYSGTDIFEYRYAELLLNIAECYAATGDIGNTITYLGKIRKRVGIPAANNYGIGNLTTKYQAIEAVLYERRVELAYEGKRFWDIHRWMLYDNTAGSTSSKLGTTPLNGSSRNGYYWQSLVLNNTDPLTAADRASISIDPDAWGTAAFNTQIANLKTLYRSKFTRAPLDKPWDAVNSAQSNILFRPNYYLSGINSTIISTNTWITQTTQWKDASGIMGTFVPNN</sequence>
<evidence type="ECO:0000256" key="3">
    <source>
        <dbReference type="ARBA" id="ARBA00022729"/>
    </source>
</evidence>
<dbReference type="SUPFAM" id="SSF48452">
    <property type="entry name" value="TPR-like"/>
    <property type="match status" value="1"/>
</dbReference>
<evidence type="ECO:0000256" key="2">
    <source>
        <dbReference type="ARBA" id="ARBA00006275"/>
    </source>
</evidence>
<dbReference type="Proteomes" id="UP001226434">
    <property type="component" value="Unassembled WGS sequence"/>
</dbReference>
<accession>A0ABT6RFA2</accession>
<dbReference type="InterPro" id="IPR012944">
    <property type="entry name" value="SusD_RagB_dom"/>
</dbReference>
<comment type="caution">
    <text evidence="8">The sequence shown here is derived from an EMBL/GenBank/DDBJ whole genome shotgun (WGS) entry which is preliminary data.</text>
</comment>
<dbReference type="Pfam" id="PF07980">
    <property type="entry name" value="SusD_RagB"/>
    <property type="match status" value="1"/>
</dbReference>
<comment type="subcellular location">
    <subcellularLocation>
        <location evidence="1">Cell outer membrane</location>
    </subcellularLocation>
</comment>
<dbReference type="InterPro" id="IPR011990">
    <property type="entry name" value="TPR-like_helical_dom_sf"/>
</dbReference>
<evidence type="ECO:0000313" key="9">
    <source>
        <dbReference type="Proteomes" id="UP001226434"/>
    </source>
</evidence>
<gene>
    <name evidence="8" type="ORF">QJ048_15260</name>
</gene>
<evidence type="ECO:0000313" key="8">
    <source>
        <dbReference type="EMBL" id="MDI3321151.1"/>
    </source>
</evidence>
<dbReference type="PROSITE" id="PS51257">
    <property type="entry name" value="PROKAR_LIPOPROTEIN"/>
    <property type="match status" value="1"/>
</dbReference>
<dbReference type="InterPro" id="IPR033985">
    <property type="entry name" value="SusD-like_N"/>
</dbReference>
<dbReference type="EMBL" id="JASBRG010000007">
    <property type="protein sequence ID" value="MDI3321151.1"/>
    <property type="molecule type" value="Genomic_DNA"/>
</dbReference>
<comment type="similarity">
    <text evidence="2">Belongs to the SusD family.</text>
</comment>
<feature type="domain" description="SusD-like N-terminal" evidence="7">
    <location>
        <begin position="44"/>
        <end position="240"/>
    </location>
</feature>
<dbReference type="Pfam" id="PF14322">
    <property type="entry name" value="SusD-like_3"/>
    <property type="match status" value="1"/>
</dbReference>
<dbReference type="CDD" id="cd08977">
    <property type="entry name" value="SusD"/>
    <property type="match status" value="1"/>
</dbReference>
<evidence type="ECO:0000259" key="6">
    <source>
        <dbReference type="Pfam" id="PF07980"/>
    </source>
</evidence>
<dbReference type="Gene3D" id="1.25.40.390">
    <property type="match status" value="1"/>
</dbReference>
<keyword evidence="5" id="KW-0998">Cell outer membrane</keyword>
<reference evidence="8 9" key="1">
    <citation type="submission" date="2023-05" db="EMBL/GenBank/DDBJ databases">
        <title>Genome sequence of Pinibacter sp. MAH-24.</title>
        <authorList>
            <person name="Huq M.A."/>
        </authorList>
    </citation>
    <scope>NUCLEOTIDE SEQUENCE [LARGE SCALE GENOMIC DNA]</scope>
    <source>
        <strain evidence="8 9">MAH-24</strain>
    </source>
</reference>
<keyword evidence="4" id="KW-0472">Membrane</keyword>
<keyword evidence="9" id="KW-1185">Reference proteome</keyword>
<proteinExistence type="inferred from homology"/>
<evidence type="ECO:0000259" key="7">
    <source>
        <dbReference type="Pfam" id="PF14322"/>
    </source>
</evidence>
<evidence type="ECO:0000256" key="5">
    <source>
        <dbReference type="ARBA" id="ARBA00023237"/>
    </source>
</evidence>
<evidence type="ECO:0000256" key="1">
    <source>
        <dbReference type="ARBA" id="ARBA00004442"/>
    </source>
</evidence>